<evidence type="ECO:0000256" key="3">
    <source>
        <dbReference type="ARBA" id="ARBA00023163"/>
    </source>
</evidence>
<keyword evidence="2" id="KW-0238">DNA-binding</keyword>
<comment type="caution">
    <text evidence="6">The sequence shown here is derived from an EMBL/GenBank/DDBJ whole genome shotgun (WGS) entry which is preliminary data.</text>
</comment>
<dbReference type="EMBL" id="JAPEVI010000002">
    <property type="protein sequence ID" value="MCX2721292.1"/>
    <property type="molecule type" value="Genomic_DNA"/>
</dbReference>
<dbReference type="PANTHER" id="PTHR30514:SF18">
    <property type="entry name" value="RPIR-FAMILY TRANSCRIPTIONAL REGULATOR"/>
    <property type="match status" value="1"/>
</dbReference>
<dbReference type="InterPro" id="IPR009057">
    <property type="entry name" value="Homeodomain-like_sf"/>
</dbReference>
<dbReference type="PROSITE" id="PS51071">
    <property type="entry name" value="HTH_RPIR"/>
    <property type="match status" value="1"/>
</dbReference>
<evidence type="ECO:0000313" key="7">
    <source>
        <dbReference type="Proteomes" id="UP001300261"/>
    </source>
</evidence>
<dbReference type="InterPro" id="IPR047640">
    <property type="entry name" value="RpiR-like"/>
</dbReference>
<evidence type="ECO:0000256" key="1">
    <source>
        <dbReference type="ARBA" id="ARBA00023015"/>
    </source>
</evidence>
<evidence type="ECO:0000313" key="6">
    <source>
        <dbReference type="EMBL" id="MCX2721292.1"/>
    </source>
</evidence>
<keyword evidence="7" id="KW-1185">Reference proteome</keyword>
<dbReference type="Gene3D" id="3.40.50.10490">
    <property type="entry name" value="Glucose-6-phosphate isomerase like protein, domain 1"/>
    <property type="match status" value="1"/>
</dbReference>
<dbReference type="PROSITE" id="PS51464">
    <property type="entry name" value="SIS"/>
    <property type="match status" value="1"/>
</dbReference>
<evidence type="ECO:0000259" key="4">
    <source>
        <dbReference type="PROSITE" id="PS51071"/>
    </source>
</evidence>
<feature type="domain" description="HTH rpiR-type" evidence="4">
    <location>
        <begin position="4"/>
        <end position="80"/>
    </location>
</feature>
<evidence type="ECO:0000259" key="5">
    <source>
        <dbReference type="PROSITE" id="PS51464"/>
    </source>
</evidence>
<proteinExistence type="predicted"/>
<dbReference type="InterPro" id="IPR000281">
    <property type="entry name" value="HTH_RpiR"/>
</dbReference>
<dbReference type="InterPro" id="IPR035472">
    <property type="entry name" value="RpiR-like_SIS"/>
</dbReference>
<dbReference type="InterPro" id="IPR001347">
    <property type="entry name" value="SIS_dom"/>
</dbReference>
<evidence type="ECO:0000256" key="2">
    <source>
        <dbReference type="ARBA" id="ARBA00023125"/>
    </source>
</evidence>
<accession>A0ABT3QWJ4</accession>
<dbReference type="InterPro" id="IPR046348">
    <property type="entry name" value="SIS_dom_sf"/>
</dbReference>
<dbReference type="CDD" id="cd05013">
    <property type="entry name" value="SIS_RpiR"/>
    <property type="match status" value="1"/>
</dbReference>
<dbReference type="Proteomes" id="UP001300261">
    <property type="component" value="Unassembled WGS sequence"/>
</dbReference>
<dbReference type="Gene3D" id="1.10.10.10">
    <property type="entry name" value="Winged helix-like DNA-binding domain superfamily/Winged helix DNA-binding domain"/>
    <property type="match status" value="1"/>
</dbReference>
<sequence length="302" mass="32750">MERPPLAAQIIASFEGFSAEVGKAARFVIDNPRDVALLSMREQARRAGVQPSTMTRLAKQLGFDGYDAVRDAYAEEMRNPAVGFASRVRDQRRLQHVAGDQALAADIVASLSRQIEAMSAPERLQQLVEAAKLIARARRVFCVGLRASYPIAWQLHYILSLLGDKALILDDLANTGADRIRFAGKEDVIFAVTVMPYTRLTLDIADYADSMGVPIVALTDSPVSPLAKRAATTIIVTTESPSFYHTMTPAFALAEILAVLVAGHGGEETLDALKQVDAYHASLGTHATSRSYPIAASPKKDR</sequence>
<protein>
    <submittedName>
        <fullName evidence="6">MurR/RpiR family transcriptional regulator</fullName>
    </submittedName>
</protein>
<name>A0ABT3QWJ4_9HYPH</name>
<dbReference type="InterPro" id="IPR036388">
    <property type="entry name" value="WH-like_DNA-bd_sf"/>
</dbReference>
<keyword evidence="1" id="KW-0805">Transcription regulation</keyword>
<keyword evidence="3" id="KW-0804">Transcription</keyword>
<feature type="domain" description="SIS" evidence="5">
    <location>
        <begin position="130"/>
        <end position="267"/>
    </location>
</feature>
<gene>
    <name evidence="6" type="ORF">ON753_02580</name>
</gene>
<dbReference type="Pfam" id="PF01380">
    <property type="entry name" value="SIS"/>
    <property type="match status" value="1"/>
</dbReference>
<dbReference type="SUPFAM" id="SSF53697">
    <property type="entry name" value="SIS domain"/>
    <property type="match status" value="1"/>
</dbReference>
<dbReference type="SUPFAM" id="SSF46689">
    <property type="entry name" value="Homeodomain-like"/>
    <property type="match status" value="1"/>
</dbReference>
<dbReference type="PANTHER" id="PTHR30514">
    <property type="entry name" value="GLUCOKINASE"/>
    <property type="match status" value="1"/>
</dbReference>
<organism evidence="6 7">
    <name type="scientific">Roseibium salinum</name>
    <dbReference type="NCBI Taxonomy" id="1604349"/>
    <lineage>
        <taxon>Bacteria</taxon>
        <taxon>Pseudomonadati</taxon>
        <taxon>Pseudomonadota</taxon>
        <taxon>Alphaproteobacteria</taxon>
        <taxon>Hyphomicrobiales</taxon>
        <taxon>Stappiaceae</taxon>
        <taxon>Roseibium</taxon>
    </lineage>
</organism>
<reference evidence="6 7" key="1">
    <citation type="journal article" date="2016" name="Int. J. Syst. Evol. Microbiol.">
        <title>Labrenzia salina sp. nov., isolated from the rhizosphere of the halophyte Arthrocnemum macrostachyum.</title>
        <authorList>
            <person name="Camacho M."/>
            <person name="Redondo-Gomez S."/>
            <person name="Rodriguez-Llorente I."/>
            <person name="Rohde M."/>
            <person name="Sproer C."/>
            <person name="Schumann P."/>
            <person name="Klenk H.P."/>
            <person name="Montero-Calasanz M.D.C."/>
        </authorList>
    </citation>
    <scope>NUCLEOTIDE SEQUENCE [LARGE SCALE GENOMIC DNA]</scope>
    <source>
        <strain evidence="6 7">DSM 29163</strain>
    </source>
</reference>
<dbReference type="RefSeq" id="WP_265960993.1">
    <property type="nucleotide sequence ID" value="NZ_JAPEVI010000002.1"/>
</dbReference>